<evidence type="ECO:0000256" key="4">
    <source>
        <dbReference type="RuleBase" id="RU000383"/>
    </source>
</evidence>
<accession>A0ABN8LMI6</accession>
<evidence type="ECO:0008006" key="10">
    <source>
        <dbReference type="Google" id="ProtNLM"/>
    </source>
</evidence>
<dbReference type="SMART" id="SM01332">
    <property type="entry name" value="Cyclin_C"/>
    <property type="match status" value="1"/>
</dbReference>
<feature type="compositionally biased region" description="Low complexity" evidence="5">
    <location>
        <begin position="133"/>
        <end position="181"/>
    </location>
</feature>
<dbReference type="InterPro" id="IPR048258">
    <property type="entry name" value="Cyclins_cyclin-box"/>
</dbReference>
<keyword evidence="1" id="KW-0132">Cell division</keyword>
<dbReference type="CDD" id="cd20508">
    <property type="entry name" value="CYCLIN_CCNB3_rpt1"/>
    <property type="match status" value="1"/>
</dbReference>
<dbReference type="Pfam" id="PF02984">
    <property type="entry name" value="Cyclin_C"/>
    <property type="match status" value="1"/>
</dbReference>
<dbReference type="Gene3D" id="1.10.472.10">
    <property type="entry name" value="Cyclin-like"/>
    <property type="match status" value="2"/>
</dbReference>
<dbReference type="SUPFAM" id="SSF47954">
    <property type="entry name" value="Cyclin-like"/>
    <property type="match status" value="2"/>
</dbReference>
<dbReference type="PANTHER" id="PTHR10177">
    <property type="entry name" value="CYCLINS"/>
    <property type="match status" value="1"/>
</dbReference>
<keyword evidence="3" id="KW-0131">Cell cycle</keyword>
<dbReference type="InterPro" id="IPR036915">
    <property type="entry name" value="Cyclin-like_sf"/>
</dbReference>
<keyword evidence="2 4" id="KW-0195">Cyclin</keyword>
<dbReference type="Proteomes" id="UP001159427">
    <property type="component" value="Unassembled WGS sequence"/>
</dbReference>
<comment type="caution">
    <text evidence="8">The sequence shown here is derived from an EMBL/GenBank/DDBJ whole genome shotgun (WGS) entry which is preliminary data.</text>
</comment>
<evidence type="ECO:0000256" key="2">
    <source>
        <dbReference type="ARBA" id="ARBA00023127"/>
    </source>
</evidence>
<reference evidence="8 9" key="1">
    <citation type="submission" date="2022-05" db="EMBL/GenBank/DDBJ databases">
        <authorList>
            <consortium name="Genoscope - CEA"/>
            <person name="William W."/>
        </authorList>
    </citation>
    <scope>NUCLEOTIDE SEQUENCE [LARGE SCALE GENOMIC DNA]</scope>
</reference>
<feature type="region of interest" description="Disordered" evidence="5">
    <location>
        <begin position="1"/>
        <end position="209"/>
    </location>
</feature>
<dbReference type="InterPro" id="IPR046965">
    <property type="entry name" value="Cyclin_A/B-like"/>
</dbReference>
<keyword evidence="9" id="KW-1185">Reference proteome</keyword>
<dbReference type="InterPro" id="IPR006671">
    <property type="entry name" value="Cyclin_N"/>
</dbReference>
<dbReference type="PIRSF" id="PIRSF001771">
    <property type="entry name" value="Cyclin_A_B_D_E"/>
    <property type="match status" value="1"/>
</dbReference>
<evidence type="ECO:0000259" key="6">
    <source>
        <dbReference type="SMART" id="SM00385"/>
    </source>
</evidence>
<dbReference type="InterPro" id="IPR013763">
    <property type="entry name" value="Cyclin-like_dom"/>
</dbReference>
<dbReference type="CDD" id="cd20510">
    <property type="entry name" value="CYCLIN_CCNB3_rpt2"/>
    <property type="match status" value="1"/>
</dbReference>
<evidence type="ECO:0000313" key="8">
    <source>
        <dbReference type="EMBL" id="CAH3016857.1"/>
    </source>
</evidence>
<evidence type="ECO:0000313" key="9">
    <source>
        <dbReference type="Proteomes" id="UP001159427"/>
    </source>
</evidence>
<dbReference type="EMBL" id="CALNXI010000049">
    <property type="protein sequence ID" value="CAH3016857.1"/>
    <property type="molecule type" value="Genomic_DNA"/>
</dbReference>
<dbReference type="InterPro" id="IPR004367">
    <property type="entry name" value="Cyclin_C-dom"/>
</dbReference>
<gene>
    <name evidence="8" type="ORF">PEVE_00033090</name>
</gene>
<dbReference type="SMART" id="SM00385">
    <property type="entry name" value="CYCLIN"/>
    <property type="match status" value="2"/>
</dbReference>
<comment type="similarity">
    <text evidence="4">Belongs to the cyclin family.</text>
</comment>
<evidence type="ECO:0000256" key="5">
    <source>
        <dbReference type="SAM" id="MobiDB-lite"/>
    </source>
</evidence>
<feature type="domain" description="Cyclin-like" evidence="6">
    <location>
        <begin position="362"/>
        <end position="444"/>
    </location>
</feature>
<evidence type="ECO:0000256" key="3">
    <source>
        <dbReference type="ARBA" id="ARBA00023306"/>
    </source>
</evidence>
<feature type="domain" description="Cyclin-like" evidence="6">
    <location>
        <begin position="265"/>
        <end position="349"/>
    </location>
</feature>
<dbReference type="InterPro" id="IPR039361">
    <property type="entry name" value="Cyclin"/>
</dbReference>
<proteinExistence type="inferred from homology"/>
<sequence length="482" mass="54040">MVKTRSRAAVPSVFYKKSKGDASDENGVPSQMTVKSIDQGKRSAEGSPENAPSRKRSAFGDITNNAALIPLGGKDTKKKQIKSGVVRKESQRQSKAKVEKKANTKQRRSKELKESSVKQPVIITEDSPSGEILSSQDSIEESGSSSQDSLQSTSSVTSLDVTIPQSGSDSAISSLEESSSVDSDKNSKDDTKADTKEEETEEKVQETPVNDVIDIDANNTDPVTVSEYAHEIFVNMKRREELFPLTNYLETQNGITPQMRGILVDWLVEVQECFELYHETLYLGVKLLDHFLEKNSIQRDELQLVGATTLIISSKIEERHPPCMDDFIYICDDAYQQQQFIAMESRIMRSLGFDVNIPIPYRFLRRYAKAAFASIETLTLARFLLESSLLDNRFITYKASHMAASCLYLALLMNNKCTEWTPTLVHYTGYTKDELRECVLQLNAMNAASPNKNLMTVRNKYSHKVFHEVATIPALDTLTIQI</sequence>
<dbReference type="PROSITE" id="PS00292">
    <property type="entry name" value="CYCLINS"/>
    <property type="match status" value="1"/>
</dbReference>
<organism evidence="8 9">
    <name type="scientific">Porites evermanni</name>
    <dbReference type="NCBI Taxonomy" id="104178"/>
    <lineage>
        <taxon>Eukaryota</taxon>
        <taxon>Metazoa</taxon>
        <taxon>Cnidaria</taxon>
        <taxon>Anthozoa</taxon>
        <taxon>Hexacorallia</taxon>
        <taxon>Scleractinia</taxon>
        <taxon>Fungiina</taxon>
        <taxon>Poritidae</taxon>
        <taxon>Porites</taxon>
    </lineage>
</organism>
<evidence type="ECO:0000256" key="1">
    <source>
        <dbReference type="ARBA" id="ARBA00022618"/>
    </source>
</evidence>
<dbReference type="Pfam" id="PF00134">
    <property type="entry name" value="Cyclin_N"/>
    <property type="match status" value="1"/>
</dbReference>
<name>A0ABN8LMI6_9CNID</name>
<protein>
    <recommendedName>
        <fullName evidence="10">G2/mitotic-specific cyclin-B3</fullName>
    </recommendedName>
</protein>
<feature type="compositionally biased region" description="Basic and acidic residues" evidence="5">
    <location>
        <begin position="182"/>
        <end position="195"/>
    </location>
</feature>
<feature type="domain" description="Cyclin C-terminal" evidence="7">
    <location>
        <begin position="358"/>
        <end position="475"/>
    </location>
</feature>
<feature type="compositionally biased region" description="Basic and acidic residues" evidence="5">
    <location>
        <begin position="86"/>
        <end position="102"/>
    </location>
</feature>
<evidence type="ECO:0000259" key="7">
    <source>
        <dbReference type="SMART" id="SM01332"/>
    </source>
</evidence>